<dbReference type="InterPro" id="IPR016193">
    <property type="entry name" value="Cytidine_deaminase-like"/>
</dbReference>
<proteinExistence type="inferred from homology"/>
<organism evidence="6 7">
    <name type="scientific">Pseudopedobacter saltans (strain ATCC 51119 / DSM 12145 / JCM 21818 / CCUG 39354 / LMG 10337 / NBRC 100064 / NCIMB 13643)</name>
    <name type="common">Pedobacter saltans</name>
    <dbReference type="NCBI Taxonomy" id="762903"/>
    <lineage>
        <taxon>Bacteria</taxon>
        <taxon>Pseudomonadati</taxon>
        <taxon>Bacteroidota</taxon>
        <taxon>Sphingobacteriia</taxon>
        <taxon>Sphingobacteriales</taxon>
        <taxon>Sphingobacteriaceae</taxon>
        <taxon>Pseudopedobacter</taxon>
    </lineage>
</organism>
<dbReference type="Pfam" id="PF00383">
    <property type="entry name" value="dCMP_cyt_deam_1"/>
    <property type="match status" value="1"/>
</dbReference>
<dbReference type="PANTHER" id="PTHR11079">
    <property type="entry name" value="CYTOSINE DEAMINASE FAMILY MEMBER"/>
    <property type="match status" value="1"/>
</dbReference>
<evidence type="ECO:0000256" key="2">
    <source>
        <dbReference type="ARBA" id="ARBA00022723"/>
    </source>
</evidence>
<dbReference type="GO" id="GO:0047974">
    <property type="term" value="F:guanosine deaminase activity"/>
    <property type="evidence" value="ECO:0007669"/>
    <property type="project" value="TreeGrafter"/>
</dbReference>
<feature type="domain" description="CMP/dCMP-type deaminase" evidence="5">
    <location>
        <begin position="4"/>
        <end position="117"/>
    </location>
</feature>
<dbReference type="Gene3D" id="3.40.140.10">
    <property type="entry name" value="Cytidine Deaminase, domain 2"/>
    <property type="match status" value="1"/>
</dbReference>
<dbReference type="OrthoDB" id="9802676at2"/>
<evidence type="ECO:0000313" key="7">
    <source>
        <dbReference type="Proteomes" id="UP000000310"/>
    </source>
</evidence>
<dbReference type="AlphaFoldDB" id="F0SCG9"/>
<name>F0SCG9_PSESL</name>
<evidence type="ECO:0000256" key="3">
    <source>
        <dbReference type="ARBA" id="ARBA00022801"/>
    </source>
</evidence>
<dbReference type="SUPFAM" id="SSF53927">
    <property type="entry name" value="Cytidine deaminase-like"/>
    <property type="match status" value="1"/>
</dbReference>
<gene>
    <name evidence="6" type="ordered locus">Pedsa_2254</name>
</gene>
<protein>
    <submittedName>
        <fullName evidence="6">Guanine deaminase</fullName>
        <ecNumber evidence="6">3.5.4.3</ecNumber>
    </submittedName>
</protein>
<keyword evidence="2" id="KW-0479">Metal-binding</keyword>
<dbReference type="RefSeq" id="WP_013633289.1">
    <property type="nucleotide sequence ID" value="NC_015177.1"/>
</dbReference>
<dbReference type="PANTHER" id="PTHR11079:SF161">
    <property type="entry name" value="CMP_DCMP-TYPE DEAMINASE DOMAIN-CONTAINING PROTEIN"/>
    <property type="match status" value="1"/>
</dbReference>
<reference evidence="7" key="2">
    <citation type="submission" date="2011-02" db="EMBL/GenBank/DDBJ databases">
        <title>The complete genome of Pedobacter saltans DSM 12145.</title>
        <authorList>
            <consortium name="US DOE Joint Genome Institute (JGI-PGF)"/>
            <person name="Lucas S."/>
            <person name="Copeland A."/>
            <person name="Lapidus A."/>
            <person name="Bruce D."/>
            <person name="Goodwin L."/>
            <person name="Pitluck S."/>
            <person name="Kyrpides N."/>
            <person name="Mavromatis K."/>
            <person name="Pagani I."/>
            <person name="Ivanova N."/>
            <person name="Ovchinnikova G."/>
            <person name="Lu M."/>
            <person name="Detter J.C."/>
            <person name="Han C."/>
            <person name="Land M."/>
            <person name="Hauser L."/>
            <person name="Markowitz V."/>
            <person name="Cheng J.-F."/>
            <person name="Hugenholtz P."/>
            <person name="Woyke T."/>
            <person name="Wu D."/>
            <person name="Tindall B."/>
            <person name="Pomrenke H.G."/>
            <person name="Brambilla E."/>
            <person name="Klenk H.-P."/>
            <person name="Eisen J.A."/>
        </authorList>
    </citation>
    <scope>NUCLEOTIDE SEQUENCE [LARGE SCALE GENOMIC DNA]</scope>
    <source>
        <strain evidence="7">ATCC 51119 / DSM 12145 / JCM 21818 / LMG 10337 / NBRC 100064 / NCIMB 13643</strain>
    </source>
</reference>
<dbReference type="KEGG" id="psn:Pedsa_2254"/>
<dbReference type="HOGENOM" id="CLU_025810_5_2_10"/>
<dbReference type="GO" id="GO:0006152">
    <property type="term" value="P:purine nucleoside catabolic process"/>
    <property type="evidence" value="ECO:0007669"/>
    <property type="project" value="TreeGrafter"/>
</dbReference>
<dbReference type="eggNOG" id="COG0590">
    <property type="taxonomic scope" value="Bacteria"/>
</dbReference>
<evidence type="ECO:0000313" key="6">
    <source>
        <dbReference type="EMBL" id="ADY52803.1"/>
    </source>
</evidence>
<dbReference type="PROSITE" id="PS00903">
    <property type="entry name" value="CYT_DCMP_DEAMINASES_1"/>
    <property type="match status" value="1"/>
</dbReference>
<sequence length="158" mass="17568">MLNKEQREFMNLAIEKASENVKTGKGGPFGSVIVKNGKIISATGNTVNKTCDPTAHAEIAAIRLACQELKSVTLEGCEIYASCEPCPMCLSAIYWAKIDKLYYAATKEDASEAGFDDTFLYKEISLDPNKRSLNTVHDMHEEALISFKLWKDKNKRVV</sequence>
<dbReference type="Proteomes" id="UP000000310">
    <property type="component" value="Chromosome"/>
</dbReference>
<accession>F0SCG9</accession>
<keyword evidence="3 6" id="KW-0378">Hydrolase</keyword>
<dbReference type="PROSITE" id="PS51747">
    <property type="entry name" value="CYT_DCMP_DEAMINASES_2"/>
    <property type="match status" value="1"/>
</dbReference>
<evidence type="ECO:0000259" key="5">
    <source>
        <dbReference type="PROSITE" id="PS51747"/>
    </source>
</evidence>
<evidence type="ECO:0000256" key="4">
    <source>
        <dbReference type="ARBA" id="ARBA00022833"/>
    </source>
</evidence>
<dbReference type="STRING" id="762903.Pedsa_2254"/>
<dbReference type="GO" id="GO:0008270">
    <property type="term" value="F:zinc ion binding"/>
    <property type="evidence" value="ECO:0007669"/>
    <property type="project" value="InterPro"/>
</dbReference>
<dbReference type="InterPro" id="IPR002125">
    <property type="entry name" value="CMP_dCMP_dom"/>
</dbReference>
<reference evidence="6 7" key="1">
    <citation type="journal article" date="2011" name="Stand. Genomic Sci.">
        <title>Complete genome sequence of the gliding, heparinolytic Pedobacter saltans type strain (113).</title>
        <authorList>
            <person name="Liolios K."/>
            <person name="Sikorski J."/>
            <person name="Lu M."/>
            <person name="Nolan M."/>
            <person name="Lapidus A."/>
            <person name="Lucas S."/>
            <person name="Hammon N."/>
            <person name="Deshpande S."/>
            <person name="Cheng J.F."/>
            <person name="Tapia R."/>
            <person name="Han C."/>
            <person name="Goodwin L."/>
            <person name="Pitluck S."/>
            <person name="Huntemann M."/>
            <person name="Ivanova N."/>
            <person name="Pagani I."/>
            <person name="Mavromatis K."/>
            <person name="Ovchinikova G."/>
            <person name="Pati A."/>
            <person name="Chen A."/>
            <person name="Palaniappan K."/>
            <person name="Land M."/>
            <person name="Hauser L."/>
            <person name="Brambilla E.M."/>
            <person name="Kotsyurbenko O."/>
            <person name="Rohde M."/>
            <person name="Tindall B.J."/>
            <person name="Abt B."/>
            <person name="Goker M."/>
            <person name="Detter J.C."/>
            <person name="Woyke T."/>
            <person name="Bristow J."/>
            <person name="Eisen J.A."/>
            <person name="Markowitz V."/>
            <person name="Hugenholtz P."/>
            <person name="Klenk H.P."/>
            <person name="Kyrpides N.C."/>
        </authorList>
    </citation>
    <scope>NUCLEOTIDE SEQUENCE [LARGE SCALE GENOMIC DNA]</scope>
    <source>
        <strain evidence="7">ATCC 51119 / DSM 12145 / JCM 21818 / LMG 10337 / NBRC 100064 / NCIMB 13643</strain>
    </source>
</reference>
<dbReference type="EC" id="3.5.4.3" evidence="6"/>
<keyword evidence="7" id="KW-1185">Reference proteome</keyword>
<keyword evidence="4" id="KW-0862">Zinc</keyword>
<comment type="similarity">
    <text evidence="1">Belongs to the cytidine and deoxycytidylate deaminase family.</text>
</comment>
<dbReference type="CDD" id="cd01285">
    <property type="entry name" value="nucleoside_deaminase"/>
    <property type="match status" value="1"/>
</dbReference>
<evidence type="ECO:0000256" key="1">
    <source>
        <dbReference type="ARBA" id="ARBA00006576"/>
    </source>
</evidence>
<dbReference type="FunFam" id="3.40.140.10:FF:000011">
    <property type="entry name" value="tRNA-specific adenosine deaminase"/>
    <property type="match status" value="1"/>
</dbReference>
<dbReference type="EMBL" id="CP002545">
    <property type="protein sequence ID" value="ADY52803.1"/>
    <property type="molecule type" value="Genomic_DNA"/>
</dbReference>
<dbReference type="InterPro" id="IPR016192">
    <property type="entry name" value="APOBEC/CMP_deaminase_Zn-bd"/>
</dbReference>
<dbReference type="GO" id="GO:0008892">
    <property type="term" value="F:guanine deaminase activity"/>
    <property type="evidence" value="ECO:0007669"/>
    <property type="project" value="UniProtKB-EC"/>
</dbReference>